<dbReference type="Gene3D" id="1.10.357.10">
    <property type="entry name" value="Tetracycline Repressor, domain 2"/>
    <property type="match status" value="1"/>
</dbReference>
<evidence type="ECO:0000313" key="5">
    <source>
        <dbReference type="Proteomes" id="UP000254978"/>
    </source>
</evidence>
<keyword evidence="5" id="KW-1185">Reference proteome</keyword>
<evidence type="ECO:0000259" key="3">
    <source>
        <dbReference type="PROSITE" id="PS50977"/>
    </source>
</evidence>
<dbReference type="AlphaFoldDB" id="A0A378TGP0"/>
<dbReference type="RefSeq" id="WP_115279121.1">
    <property type="nucleotide sequence ID" value="NZ_AP022600.1"/>
</dbReference>
<dbReference type="InterPro" id="IPR041483">
    <property type="entry name" value="TetR_C_34"/>
</dbReference>
<dbReference type="Proteomes" id="UP000254978">
    <property type="component" value="Unassembled WGS sequence"/>
</dbReference>
<dbReference type="OrthoDB" id="6637160at2"/>
<dbReference type="GO" id="GO:0003677">
    <property type="term" value="F:DNA binding"/>
    <property type="evidence" value="ECO:0007669"/>
    <property type="project" value="UniProtKB-UniRule"/>
</dbReference>
<evidence type="ECO:0000313" key="4">
    <source>
        <dbReference type="EMBL" id="STZ59704.1"/>
    </source>
</evidence>
<dbReference type="SUPFAM" id="SSF46689">
    <property type="entry name" value="Homeodomain-like"/>
    <property type="match status" value="1"/>
</dbReference>
<keyword evidence="1 2" id="KW-0238">DNA-binding</keyword>
<dbReference type="Pfam" id="PF00440">
    <property type="entry name" value="TetR_N"/>
    <property type="match status" value="1"/>
</dbReference>
<dbReference type="InterPro" id="IPR001647">
    <property type="entry name" value="HTH_TetR"/>
</dbReference>
<organism evidence="4 5">
    <name type="scientific">Mycolicibacterium tokaiense</name>
    <dbReference type="NCBI Taxonomy" id="39695"/>
    <lineage>
        <taxon>Bacteria</taxon>
        <taxon>Bacillati</taxon>
        <taxon>Actinomycetota</taxon>
        <taxon>Actinomycetes</taxon>
        <taxon>Mycobacteriales</taxon>
        <taxon>Mycobacteriaceae</taxon>
        <taxon>Mycolicibacterium</taxon>
    </lineage>
</organism>
<proteinExistence type="predicted"/>
<gene>
    <name evidence="4" type="ORF">NCTC10821_03242</name>
</gene>
<accession>A0A378TGP0</accession>
<sequence length="219" mass="24095">MRERARSVEDKAKRSEDLLAAAEAVALELGGVRYVTVAAVTARAGLHRTGVRRYYSSKEELLLELAERGWGQWRDAVETATAGRRDLGPADIAELLVKTISSLPVFCDLLAHVAMTLEDDVEIDRARQYKLIAFAAHDQLVGALQRTTTMPPDHVQTLVTTTVALTASLWQTAHPSPTLAKLYEQEPDWGHYALDFEPRLTLILQATAIGLGEVLPGQK</sequence>
<dbReference type="Pfam" id="PF17929">
    <property type="entry name" value="TetR_C_34"/>
    <property type="match status" value="1"/>
</dbReference>
<protein>
    <submittedName>
        <fullName evidence="4">Putative transcriptional regulatory protein</fullName>
    </submittedName>
</protein>
<feature type="DNA-binding region" description="H-T-H motif" evidence="2">
    <location>
        <begin position="36"/>
        <end position="55"/>
    </location>
</feature>
<name>A0A378TGP0_9MYCO</name>
<dbReference type="PROSITE" id="PS50977">
    <property type="entry name" value="HTH_TETR_2"/>
    <property type="match status" value="1"/>
</dbReference>
<dbReference type="InterPro" id="IPR009057">
    <property type="entry name" value="Homeodomain-like_sf"/>
</dbReference>
<dbReference type="EMBL" id="UGQT01000001">
    <property type="protein sequence ID" value="STZ59704.1"/>
    <property type="molecule type" value="Genomic_DNA"/>
</dbReference>
<evidence type="ECO:0000256" key="2">
    <source>
        <dbReference type="PROSITE-ProRule" id="PRU00335"/>
    </source>
</evidence>
<feature type="domain" description="HTH tetR-type" evidence="3">
    <location>
        <begin position="12"/>
        <end position="73"/>
    </location>
</feature>
<reference evidence="4 5" key="1">
    <citation type="submission" date="2018-06" db="EMBL/GenBank/DDBJ databases">
        <authorList>
            <consortium name="Pathogen Informatics"/>
            <person name="Doyle S."/>
        </authorList>
    </citation>
    <scope>NUCLEOTIDE SEQUENCE [LARGE SCALE GENOMIC DNA]</scope>
    <source>
        <strain evidence="4 5">NCTC10821</strain>
    </source>
</reference>
<evidence type="ECO:0000256" key="1">
    <source>
        <dbReference type="ARBA" id="ARBA00023125"/>
    </source>
</evidence>